<keyword evidence="1" id="KW-1133">Transmembrane helix</keyword>
<reference evidence="3" key="1">
    <citation type="journal article" date="2019" name="Int. J. Syst. Evol. Microbiol.">
        <title>The Global Catalogue of Microorganisms (GCM) 10K type strain sequencing project: providing services to taxonomists for standard genome sequencing and annotation.</title>
        <authorList>
            <consortium name="The Broad Institute Genomics Platform"/>
            <consortium name="The Broad Institute Genome Sequencing Center for Infectious Disease"/>
            <person name="Wu L."/>
            <person name="Ma J."/>
        </authorList>
    </citation>
    <scope>NUCLEOTIDE SEQUENCE [LARGE SCALE GENOMIC DNA]</scope>
    <source>
        <strain evidence="3">CGMCC 1.15772</strain>
    </source>
</reference>
<comment type="caution">
    <text evidence="2">The sequence shown here is derived from an EMBL/GenBank/DDBJ whole genome shotgun (WGS) entry which is preliminary data.</text>
</comment>
<evidence type="ECO:0000313" key="3">
    <source>
        <dbReference type="Proteomes" id="UP001596297"/>
    </source>
</evidence>
<dbReference type="EMBL" id="JBHSWD010000003">
    <property type="protein sequence ID" value="MFC6593034.1"/>
    <property type="molecule type" value="Genomic_DNA"/>
</dbReference>
<protein>
    <submittedName>
        <fullName evidence="2">Zinc metallopeptidase</fullName>
    </submittedName>
</protein>
<sequence>MFGGSAYMPLILVLMALSFAVQFWLRNVYGKWMNVQNTSGMTGEQVARRMLDEAGLHGVPVEMVPGELSDHYDPVAKVVRLSEANFRLPSVAGAAVAAHEVGHAIQDKVSMPALVARSRLAVPLGIGTNLAPWMVLGGLLLGGAGSVLGPR</sequence>
<evidence type="ECO:0000256" key="1">
    <source>
        <dbReference type="SAM" id="Phobius"/>
    </source>
</evidence>
<dbReference type="InterPro" id="IPR007395">
    <property type="entry name" value="Zn_peptidase_2"/>
</dbReference>
<name>A0ABW1YFC7_9DEIO</name>
<dbReference type="PANTHER" id="PTHR36434">
    <property type="entry name" value="MEMBRANE PROTEASE YUGP-RELATED"/>
    <property type="match status" value="1"/>
</dbReference>
<keyword evidence="1" id="KW-0472">Membrane</keyword>
<dbReference type="Pfam" id="PF04298">
    <property type="entry name" value="Zn_peptidase_2"/>
    <property type="match status" value="1"/>
</dbReference>
<evidence type="ECO:0000313" key="2">
    <source>
        <dbReference type="EMBL" id="MFC6593034.1"/>
    </source>
</evidence>
<gene>
    <name evidence="2" type="ORF">ACFP81_14150</name>
</gene>
<organism evidence="2 3">
    <name type="scientific">Deinococcus lacus</name>
    <dbReference type="NCBI Taxonomy" id="392561"/>
    <lineage>
        <taxon>Bacteria</taxon>
        <taxon>Thermotogati</taxon>
        <taxon>Deinococcota</taxon>
        <taxon>Deinococci</taxon>
        <taxon>Deinococcales</taxon>
        <taxon>Deinococcaceae</taxon>
        <taxon>Deinococcus</taxon>
    </lineage>
</organism>
<keyword evidence="3" id="KW-1185">Reference proteome</keyword>
<feature type="transmembrane region" description="Helical" evidence="1">
    <location>
        <begin position="6"/>
        <end position="25"/>
    </location>
</feature>
<keyword evidence="1" id="KW-0812">Transmembrane</keyword>
<dbReference type="Proteomes" id="UP001596297">
    <property type="component" value="Unassembled WGS sequence"/>
</dbReference>
<feature type="transmembrane region" description="Helical" evidence="1">
    <location>
        <begin position="120"/>
        <end position="141"/>
    </location>
</feature>
<proteinExistence type="predicted"/>
<dbReference type="PANTHER" id="PTHR36434:SF1">
    <property type="entry name" value="MEMBRANE PROTEASE YUGP-RELATED"/>
    <property type="match status" value="1"/>
</dbReference>
<accession>A0ABW1YFC7</accession>